<dbReference type="Gene3D" id="1.10.287.130">
    <property type="match status" value="1"/>
</dbReference>
<keyword evidence="12 14" id="KW-0472">Membrane</keyword>
<dbReference type="SUPFAM" id="SSF55874">
    <property type="entry name" value="ATPase domain of HSP90 chaperone/DNA topoisomerase II/histidine kinase"/>
    <property type="match status" value="1"/>
</dbReference>
<dbReference type="InterPro" id="IPR003852">
    <property type="entry name" value="Sig_transdc_His_kinase_KdpD_N"/>
</dbReference>
<dbReference type="PROSITE" id="PS50109">
    <property type="entry name" value="HIS_KIN"/>
    <property type="match status" value="1"/>
</dbReference>
<keyword evidence="11" id="KW-0902">Two-component regulatory system</keyword>
<feature type="transmembrane region" description="Helical" evidence="14">
    <location>
        <begin position="498"/>
        <end position="518"/>
    </location>
</feature>
<dbReference type="InterPro" id="IPR003594">
    <property type="entry name" value="HATPase_dom"/>
</dbReference>
<dbReference type="InterPro" id="IPR003018">
    <property type="entry name" value="GAF"/>
</dbReference>
<proteinExistence type="predicted"/>
<dbReference type="SUPFAM" id="SSF52540">
    <property type="entry name" value="P-loop containing nucleoside triphosphate hydrolases"/>
    <property type="match status" value="1"/>
</dbReference>
<name>A0AA37TTM8_9RHOB</name>
<comment type="catalytic activity">
    <reaction evidence="1">
        <text>ATP + protein L-histidine = ADP + protein N-phospho-L-histidine.</text>
        <dbReference type="EC" id="2.7.13.3"/>
    </reaction>
</comment>
<protein>
    <recommendedName>
        <fullName evidence="3">histidine kinase</fullName>
        <ecNumber evidence="3">2.7.13.3</ecNumber>
    </recommendedName>
</protein>
<dbReference type="GO" id="GO:0005737">
    <property type="term" value="C:cytoplasm"/>
    <property type="evidence" value="ECO:0007669"/>
    <property type="project" value="UniProtKB-ARBA"/>
</dbReference>
<evidence type="ECO:0000256" key="7">
    <source>
        <dbReference type="ARBA" id="ARBA00022741"/>
    </source>
</evidence>
<sequence>MADPSRPGPARNGPKRPDPDALLALSDQEGREATSRGGAARGALKIFLGAAPGVGKTFAMLQAAQRLRAEGQEVVIGLIETHGRAETEALVAGLETLPRRQLIYRGVALAEFDIDAALARRPRLLVVDELAHTNAPDSRHPKRWQDVKELLDAGIDVWTALNIQHLESLADIVSHITGIAVRETVPDTILRTAQAVVLVDITPDELITRLKAGKVYLPQTAQRATENFFTPGNLTALRELALRQTADRVEDQMTQLLRQKAIEGPWGTSERLLVCIGADAGAVALVRKTSRLATNLNAGWIAVHLARPDRDTLDPEAERRITESLTLAETLGAEVLRLVSSDFTADLLALARRENVTQILIGRSRVGRARQLFGRLFGAALSDQLVAMAQDIGVQVVPLPHPVARLPGLGMALRRPGWLRDAAAAAVATLAAAAAGSGLNQILLLPNLSMVFLVAVLFCAVSFGTRSAVIAAFLSFVAYNFLFIEPVHTLTIARPHEFFALLIFLGIAVLTGSLTGRVRDQALAALRRSRSMQALFEFSRKLSAASTADEVLWATVSQVHNILGGKAILLLNGGEGLQTQAAWPPDDLTDPAEQSAARWALEKREAAGWKTGTLPNVRFRFQPLITQNRVVAVLGYEPPDRSKPMPADDDAHLNAIAEQAAIALDRVQLVGEAVKAAALQENENIRDALLSSLSHDLRTPLASITGAVSSLRQLGDLPEAQRQELLLAIDQEAARLSRFVSNLLDMSRIESGAIKMRRDWVDVADAIRSAVERLQKTHAGRKVKLSIAPGLRFVRGDQDLLIQVIYNLLDNAHKYGGEGEISLHARDEAKDVVISVTDEGPGIKPSDLERVFEKFYRAGGADRRKPGTGLGLSICRGLVASMGGVISAESPAVRRRGTRLLVRLPAAELPADLPSDASDRGGSA</sequence>
<dbReference type="Gene3D" id="1.20.120.620">
    <property type="entry name" value="Backbone structure of the membrane domain of e. Coli histidine kinase receptor kdpd"/>
    <property type="match status" value="1"/>
</dbReference>
<dbReference type="Pfam" id="PF02518">
    <property type="entry name" value="HATPase_c"/>
    <property type="match status" value="1"/>
</dbReference>
<dbReference type="EMBL" id="BSPP01000003">
    <property type="protein sequence ID" value="GLS85590.1"/>
    <property type="molecule type" value="Genomic_DNA"/>
</dbReference>
<feature type="transmembrane region" description="Helical" evidence="14">
    <location>
        <begin position="442"/>
        <end position="461"/>
    </location>
</feature>
<evidence type="ECO:0000256" key="12">
    <source>
        <dbReference type="ARBA" id="ARBA00023136"/>
    </source>
</evidence>
<evidence type="ECO:0000256" key="9">
    <source>
        <dbReference type="ARBA" id="ARBA00022840"/>
    </source>
</evidence>
<dbReference type="FunFam" id="3.30.565.10:FF:000006">
    <property type="entry name" value="Sensor histidine kinase WalK"/>
    <property type="match status" value="1"/>
</dbReference>
<evidence type="ECO:0000256" key="4">
    <source>
        <dbReference type="ARBA" id="ARBA00022553"/>
    </source>
</evidence>
<keyword evidence="9" id="KW-0067">ATP-binding</keyword>
<dbReference type="CDD" id="cd00082">
    <property type="entry name" value="HisKA"/>
    <property type="match status" value="1"/>
</dbReference>
<evidence type="ECO:0000256" key="8">
    <source>
        <dbReference type="ARBA" id="ARBA00022777"/>
    </source>
</evidence>
<dbReference type="Gene3D" id="3.40.50.300">
    <property type="entry name" value="P-loop containing nucleotide triphosphate hydrolases"/>
    <property type="match status" value="1"/>
</dbReference>
<keyword evidence="8 16" id="KW-0418">Kinase</keyword>
<organism evidence="16 17">
    <name type="scientific">Cypionkella aquatica</name>
    <dbReference type="NCBI Taxonomy" id="1756042"/>
    <lineage>
        <taxon>Bacteria</taxon>
        <taxon>Pseudomonadati</taxon>
        <taxon>Pseudomonadota</taxon>
        <taxon>Alphaproteobacteria</taxon>
        <taxon>Rhodobacterales</taxon>
        <taxon>Paracoccaceae</taxon>
        <taxon>Cypionkella</taxon>
    </lineage>
</organism>
<keyword evidence="6 14" id="KW-0812">Transmembrane</keyword>
<dbReference type="Gene3D" id="3.30.565.10">
    <property type="entry name" value="Histidine kinase-like ATPase, C-terminal domain"/>
    <property type="match status" value="1"/>
</dbReference>
<dbReference type="InterPro" id="IPR029016">
    <property type="entry name" value="GAF-like_dom_sf"/>
</dbReference>
<dbReference type="CDD" id="cd00075">
    <property type="entry name" value="HATPase"/>
    <property type="match status" value="1"/>
</dbReference>
<dbReference type="InterPro" id="IPR025201">
    <property type="entry name" value="KdpD_TM"/>
</dbReference>
<dbReference type="AlphaFoldDB" id="A0AA37TTM8"/>
<evidence type="ECO:0000256" key="11">
    <source>
        <dbReference type="ARBA" id="ARBA00023012"/>
    </source>
</evidence>
<feature type="transmembrane region" description="Helical" evidence="14">
    <location>
        <begin position="468"/>
        <end position="486"/>
    </location>
</feature>
<dbReference type="Pfam" id="PF13492">
    <property type="entry name" value="GAF_3"/>
    <property type="match status" value="1"/>
</dbReference>
<dbReference type="SUPFAM" id="SSF55781">
    <property type="entry name" value="GAF domain-like"/>
    <property type="match status" value="1"/>
</dbReference>
<dbReference type="GO" id="GO:0000155">
    <property type="term" value="F:phosphorelay sensor kinase activity"/>
    <property type="evidence" value="ECO:0007669"/>
    <property type="project" value="InterPro"/>
</dbReference>
<comment type="subcellular location">
    <subcellularLocation>
        <location evidence="2">Membrane</location>
        <topology evidence="2">Multi-pass membrane protein</topology>
    </subcellularLocation>
</comment>
<evidence type="ECO:0000256" key="6">
    <source>
        <dbReference type="ARBA" id="ARBA00022692"/>
    </source>
</evidence>
<comment type="caution">
    <text evidence="16">The sequence shown here is derived from an EMBL/GenBank/DDBJ whole genome shotgun (WGS) entry which is preliminary data.</text>
</comment>
<keyword evidence="17" id="KW-1185">Reference proteome</keyword>
<keyword evidence="5" id="KW-0808">Transferase</keyword>
<dbReference type="PRINTS" id="PR00344">
    <property type="entry name" value="BCTRLSENSOR"/>
</dbReference>
<dbReference type="InterPro" id="IPR036890">
    <property type="entry name" value="HATPase_C_sf"/>
</dbReference>
<evidence type="ECO:0000256" key="5">
    <source>
        <dbReference type="ARBA" id="ARBA00022679"/>
    </source>
</evidence>
<dbReference type="SUPFAM" id="SSF47384">
    <property type="entry name" value="Homodimeric domain of signal transducing histidine kinase"/>
    <property type="match status" value="1"/>
</dbReference>
<dbReference type="Pfam" id="PF02702">
    <property type="entry name" value="KdpD"/>
    <property type="match status" value="1"/>
</dbReference>
<feature type="domain" description="Histidine kinase" evidence="15">
    <location>
        <begin position="692"/>
        <end position="908"/>
    </location>
</feature>
<dbReference type="InterPro" id="IPR005467">
    <property type="entry name" value="His_kinase_dom"/>
</dbReference>
<evidence type="ECO:0000259" key="15">
    <source>
        <dbReference type="PROSITE" id="PS50109"/>
    </source>
</evidence>
<dbReference type="SMART" id="SM00388">
    <property type="entry name" value="HisKA"/>
    <property type="match status" value="1"/>
</dbReference>
<dbReference type="GO" id="GO:0005886">
    <property type="term" value="C:plasma membrane"/>
    <property type="evidence" value="ECO:0007669"/>
    <property type="project" value="TreeGrafter"/>
</dbReference>
<evidence type="ECO:0000256" key="2">
    <source>
        <dbReference type="ARBA" id="ARBA00004141"/>
    </source>
</evidence>
<dbReference type="Proteomes" id="UP001157355">
    <property type="component" value="Unassembled WGS sequence"/>
</dbReference>
<keyword evidence="4" id="KW-0597">Phosphoprotein</keyword>
<dbReference type="SMART" id="SM00387">
    <property type="entry name" value="HATPase_c"/>
    <property type="match status" value="1"/>
</dbReference>
<feature type="region of interest" description="Disordered" evidence="13">
    <location>
        <begin position="1"/>
        <end position="37"/>
    </location>
</feature>
<dbReference type="InterPro" id="IPR052023">
    <property type="entry name" value="Histidine_kinase_KdpD"/>
</dbReference>
<dbReference type="InterPro" id="IPR027417">
    <property type="entry name" value="P-loop_NTPase"/>
</dbReference>
<dbReference type="RefSeq" id="WP_284323816.1">
    <property type="nucleotide sequence ID" value="NZ_BSPP01000003.1"/>
</dbReference>
<evidence type="ECO:0000256" key="13">
    <source>
        <dbReference type="SAM" id="MobiDB-lite"/>
    </source>
</evidence>
<evidence type="ECO:0000256" key="1">
    <source>
        <dbReference type="ARBA" id="ARBA00000085"/>
    </source>
</evidence>
<accession>A0AA37TTM8</accession>
<dbReference type="Pfam" id="PF00512">
    <property type="entry name" value="HisKA"/>
    <property type="match status" value="1"/>
</dbReference>
<feature type="transmembrane region" description="Helical" evidence="14">
    <location>
        <begin position="418"/>
        <end position="436"/>
    </location>
</feature>
<dbReference type="InterPro" id="IPR038318">
    <property type="entry name" value="KdpD_sf"/>
</dbReference>
<dbReference type="EC" id="2.7.13.3" evidence="3"/>
<dbReference type="InterPro" id="IPR003661">
    <property type="entry name" value="HisK_dim/P_dom"/>
</dbReference>
<keyword evidence="10 14" id="KW-1133">Transmembrane helix</keyword>
<evidence type="ECO:0000256" key="14">
    <source>
        <dbReference type="SAM" id="Phobius"/>
    </source>
</evidence>
<evidence type="ECO:0000313" key="16">
    <source>
        <dbReference type="EMBL" id="GLS85590.1"/>
    </source>
</evidence>
<evidence type="ECO:0000313" key="17">
    <source>
        <dbReference type="Proteomes" id="UP001157355"/>
    </source>
</evidence>
<dbReference type="InterPro" id="IPR036097">
    <property type="entry name" value="HisK_dim/P_sf"/>
</dbReference>
<dbReference type="GO" id="GO:0005524">
    <property type="term" value="F:ATP binding"/>
    <property type="evidence" value="ECO:0007669"/>
    <property type="project" value="UniProtKB-KW"/>
</dbReference>
<evidence type="ECO:0000256" key="3">
    <source>
        <dbReference type="ARBA" id="ARBA00012438"/>
    </source>
</evidence>
<evidence type="ECO:0000256" key="10">
    <source>
        <dbReference type="ARBA" id="ARBA00022989"/>
    </source>
</evidence>
<dbReference type="FunFam" id="3.40.50.300:FF:000483">
    <property type="entry name" value="Sensor histidine kinase KdpD"/>
    <property type="match status" value="1"/>
</dbReference>
<dbReference type="Pfam" id="PF13493">
    <property type="entry name" value="DUF4118"/>
    <property type="match status" value="1"/>
</dbReference>
<reference evidence="16 17" key="1">
    <citation type="journal article" date="2014" name="Int. J. Syst. Evol. Microbiol.">
        <title>Complete genome sequence of Corynebacterium casei LMG S-19264T (=DSM 44701T), isolated from a smear-ripened cheese.</title>
        <authorList>
            <consortium name="US DOE Joint Genome Institute (JGI-PGF)"/>
            <person name="Walter F."/>
            <person name="Albersmeier A."/>
            <person name="Kalinowski J."/>
            <person name="Ruckert C."/>
        </authorList>
    </citation>
    <scope>NUCLEOTIDE SEQUENCE [LARGE SCALE GENOMIC DNA]</scope>
    <source>
        <strain evidence="16 17">NBRC 111766</strain>
    </source>
</reference>
<keyword evidence="7" id="KW-0547">Nucleotide-binding</keyword>
<dbReference type="Gene3D" id="3.30.450.40">
    <property type="match status" value="1"/>
</dbReference>
<dbReference type="PANTHER" id="PTHR45569">
    <property type="entry name" value="SENSOR PROTEIN KDPD"/>
    <property type="match status" value="1"/>
</dbReference>
<dbReference type="InterPro" id="IPR004358">
    <property type="entry name" value="Sig_transdc_His_kin-like_C"/>
</dbReference>
<dbReference type="PANTHER" id="PTHR45569:SF1">
    <property type="entry name" value="SENSOR PROTEIN KDPD"/>
    <property type="match status" value="1"/>
</dbReference>
<gene>
    <name evidence="16" type="ORF">GCM10010873_05630</name>
</gene>